<keyword evidence="7" id="KW-0325">Glycoprotein</keyword>
<evidence type="ECO:0000256" key="9">
    <source>
        <dbReference type="SAM" id="SignalP"/>
    </source>
</evidence>
<dbReference type="InterPro" id="IPR016140">
    <property type="entry name" value="Bifunc_inhib/LTP/seed_store"/>
</dbReference>
<comment type="subcellular location">
    <subcellularLocation>
        <location evidence="1">Cell membrane</location>
        <topology evidence="1">Lipid-anchor</topology>
        <topology evidence="1">GPI-anchor</topology>
    </subcellularLocation>
</comment>
<proteinExistence type="inferred from homology"/>
<keyword evidence="3" id="KW-1003">Cell membrane</keyword>
<feature type="domain" description="Bifunctional inhibitor/plant lipid transfer protein/seed storage helical" evidence="10">
    <location>
        <begin position="15"/>
        <end position="113"/>
    </location>
</feature>
<dbReference type="SUPFAM" id="SSF47699">
    <property type="entry name" value="Bifunctional inhibitor/lipid-transfer protein/seed storage 2S albumin"/>
    <property type="match status" value="1"/>
</dbReference>
<evidence type="ECO:0000313" key="12">
    <source>
        <dbReference type="Proteomes" id="UP000265566"/>
    </source>
</evidence>
<protein>
    <submittedName>
        <fullName evidence="11">Putative bifunctional inhibitor/plant lipid transfer protein/seed storage helical</fullName>
    </submittedName>
</protein>
<name>A0A396HAY6_MEDTR</name>
<dbReference type="GO" id="GO:0098552">
    <property type="term" value="C:side of membrane"/>
    <property type="evidence" value="ECO:0007669"/>
    <property type="project" value="UniProtKB-KW"/>
</dbReference>
<dbReference type="AlphaFoldDB" id="A0A396HAY6"/>
<dbReference type="PROSITE" id="PS51257">
    <property type="entry name" value="PROKAR_LIPOPROTEIN"/>
    <property type="match status" value="1"/>
</dbReference>
<comment type="caution">
    <text evidence="11">The sequence shown here is derived from an EMBL/GenBank/DDBJ whole genome shotgun (WGS) entry which is preliminary data.</text>
</comment>
<evidence type="ECO:0000256" key="6">
    <source>
        <dbReference type="ARBA" id="ARBA00023157"/>
    </source>
</evidence>
<sequence>MKPLNCFQMTLILAALIISSINLVNGQITSSCTSSMISSTFTPCANIITGSTNNGLVPSTTCCDSLRSLMSTNMDCACLMMSSNAQIFQLPINQVLAISLSQACNINGASVQCKGPTGIGSNSPTLPSSAPTPLSPQDSKTLDVNNAHIYENLQLAEALVPSSAPMEAAEAPTEASRIIPVLTSLPSASPPSYYSFSPSALFKIIAIVMVSGIIH</sequence>
<dbReference type="InterPro" id="IPR043325">
    <property type="entry name" value="LTSS"/>
</dbReference>
<keyword evidence="4" id="KW-0336">GPI-anchor</keyword>
<evidence type="ECO:0000256" key="3">
    <source>
        <dbReference type="ARBA" id="ARBA00022475"/>
    </source>
</evidence>
<evidence type="ECO:0000256" key="2">
    <source>
        <dbReference type="ARBA" id="ARBA00009748"/>
    </source>
</evidence>
<dbReference type="PANTHER" id="PTHR33044">
    <property type="entry name" value="BIFUNCTIONAL INHIBITOR/LIPID-TRANSFER PROTEIN/SEED STORAGE 2S ALBUMIN SUPERFAMILY PROTEIN-RELATED"/>
    <property type="match status" value="1"/>
</dbReference>
<keyword evidence="4" id="KW-0472">Membrane</keyword>
<dbReference type="Proteomes" id="UP000265566">
    <property type="component" value="Chromosome 7"/>
</dbReference>
<dbReference type="InterPro" id="IPR036312">
    <property type="entry name" value="Bifun_inhib/LTP/seed_sf"/>
</dbReference>
<gene>
    <name evidence="11" type="ORF">MtrunA17_Chr7g0260071</name>
</gene>
<evidence type="ECO:0000256" key="5">
    <source>
        <dbReference type="ARBA" id="ARBA00022729"/>
    </source>
</evidence>
<evidence type="ECO:0000256" key="1">
    <source>
        <dbReference type="ARBA" id="ARBA00004609"/>
    </source>
</evidence>
<dbReference type="Gramene" id="rna42772">
    <property type="protein sequence ID" value="RHN48097.1"/>
    <property type="gene ID" value="gene42772"/>
</dbReference>
<feature type="signal peptide" evidence="9">
    <location>
        <begin position="1"/>
        <end position="26"/>
    </location>
</feature>
<keyword evidence="5 9" id="KW-0732">Signal</keyword>
<feature type="chain" id="PRO_5017290411" evidence="9">
    <location>
        <begin position="27"/>
        <end position="215"/>
    </location>
</feature>
<evidence type="ECO:0000313" key="11">
    <source>
        <dbReference type="EMBL" id="RHN48097.1"/>
    </source>
</evidence>
<organism evidence="11 12">
    <name type="scientific">Medicago truncatula</name>
    <name type="common">Barrel medic</name>
    <name type="synonym">Medicago tribuloides</name>
    <dbReference type="NCBI Taxonomy" id="3880"/>
    <lineage>
        <taxon>Eukaryota</taxon>
        <taxon>Viridiplantae</taxon>
        <taxon>Streptophyta</taxon>
        <taxon>Embryophyta</taxon>
        <taxon>Tracheophyta</taxon>
        <taxon>Spermatophyta</taxon>
        <taxon>Magnoliopsida</taxon>
        <taxon>eudicotyledons</taxon>
        <taxon>Gunneridae</taxon>
        <taxon>Pentapetalae</taxon>
        <taxon>rosids</taxon>
        <taxon>fabids</taxon>
        <taxon>Fabales</taxon>
        <taxon>Fabaceae</taxon>
        <taxon>Papilionoideae</taxon>
        <taxon>50 kb inversion clade</taxon>
        <taxon>NPAAA clade</taxon>
        <taxon>Hologalegina</taxon>
        <taxon>IRL clade</taxon>
        <taxon>Trifolieae</taxon>
        <taxon>Medicago</taxon>
    </lineage>
</organism>
<comment type="similarity">
    <text evidence="2">Belongs to the plant LTP family.</text>
</comment>
<keyword evidence="8" id="KW-0449">Lipoprotein</keyword>
<accession>A0A396HAY6</accession>
<reference evidence="12" key="1">
    <citation type="journal article" date="2018" name="Nat. Plants">
        <title>Whole-genome landscape of Medicago truncatula symbiotic genes.</title>
        <authorList>
            <person name="Pecrix Y."/>
            <person name="Staton S.E."/>
            <person name="Sallet E."/>
            <person name="Lelandais-Briere C."/>
            <person name="Moreau S."/>
            <person name="Carrere S."/>
            <person name="Blein T."/>
            <person name="Jardinaud M.F."/>
            <person name="Latrasse D."/>
            <person name="Zouine M."/>
            <person name="Zahm M."/>
            <person name="Kreplak J."/>
            <person name="Mayjonade B."/>
            <person name="Satge C."/>
            <person name="Perez M."/>
            <person name="Cauet S."/>
            <person name="Marande W."/>
            <person name="Chantry-Darmon C."/>
            <person name="Lopez-Roques C."/>
            <person name="Bouchez O."/>
            <person name="Berard A."/>
            <person name="Debelle F."/>
            <person name="Munos S."/>
            <person name="Bendahmane A."/>
            <person name="Berges H."/>
            <person name="Niebel A."/>
            <person name="Buitink J."/>
            <person name="Frugier F."/>
            <person name="Benhamed M."/>
            <person name="Crespi M."/>
            <person name="Gouzy J."/>
            <person name="Gamas P."/>
        </authorList>
    </citation>
    <scope>NUCLEOTIDE SEQUENCE [LARGE SCALE GENOMIC DNA]</scope>
    <source>
        <strain evidence="12">cv. Jemalong A17</strain>
    </source>
</reference>
<dbReference type="CDD" id="cd00010">
    <property type="entry name" value="AAI_LTSS"/>
    <property type="match status" value="1"/>
</dbReference>
<dbReference type="Gene3D" id="1.10.110.10">
    <property type="entry name" value="Plant lipid-transfer and hydrophobic proteins"/>
    <property type="match status" value="1"/>
</dbReference>
<dbReference type="GO" id="GO:0005886">
    <property type="term" value="C:plasma membrane"/>
    <property type="evidence" value="ECO:0007669"/>
    <property type="project" value="UniProtKB-SubCell"/>
</dbReference>
<evidence type="ECO:0000256" key="7">
    <source>
        <dbReference type="ARBA" id="ARBA00023180"/>
    </source>
</evidence>
<evidence type="ECO:0000256" key="4">
    <source>
        <dbReference type="ARBA" id="ARBA00022622"/>
    </source>
</evidence>
<dbReference type="EMBL" id="PSQE01000007">
    <property type="protein sequence ID" value="RHN48097.1"/>
    <property type="molecule type" value="Genomic_DNA"/>
</dbReference>
<evidence type="ECO:0000259" key="10">
    <source>
        <dbReference type="Pfam" id="PF14368"/>
    </source>
</evidence>
<keyword evidence="6" id="KW-1015">Disulfide bond</keyword>
<dbReference type="Pfam" id="PF14368">
    <property type="entry name" value="LTP_2"/>
    <property type="match status" value="1"/>
</dbReference>
<evidence type="ECO:0000256" key="8">
    <source>
        <dbReference type="ARBA" id="ARBA00023288"/>
    </source>
</evidence>
<dbReference type="OrthoDB" id="1914452at2759"/>